<keyword evidence="2" id="KW-1185">Reference proteome</keyword>
<sequence>MCTLALLHVGAFTCCKHSNALEQGREALKWVIENRVDHFMMRIPSKTRLPGSSSPLAPTSDFYSQRVAASLPLWSRLRSFTLPSLRPKMSPANSDQPPSPWLRQTCSMSSLPIPLERVATSFDSFHPVEALGDFRNRVATDVTVLREQLRKRSQRVIERFSKVDEYVLIM</sequence>
<gene>
    <name evidence="1" type="ORF">TTAC_LOCUS5947</name>
</gene>
<dbReference type="OrthoDB" id="407630at2759"/>
<evidence type="ECO:0000313" key="1">
    <source>
        <dbReference type="EMBL" id="VDM28024.1"/>
    </source>
</evidence>
<reference evidence="3" key="1">
    <citation type="submission" date="2017-02" db="UniProtKB">
        <authorList>
            <consortium name="WormBaseParasite"/>
        </authorList>
    </citation>
    <scope>IDENTIFICATION</scope>
</reference>
<reference evidence="1 2" key="2">
    <citation type="submission" date="2018-11" db="EMBL/GenBank/DDBJ databases">
        <authorList>
            <consortium name="Pathogen Informatics"/>
        </authorList>
    </citation>
    <scope>NUCLEOTIDE SEQUENCE [LARGE SCALE GENOMIC DNA]</scope>
</reference>
<evidence type="ECO:0000313" key="3">
    <source>
        <dbReference type="WBParaSite" id="TTAC_0000596201-mRNA-1"/>
    </source>
</evidence>
<proteinExistence type="predicted"/>
<dbReference type="Proteomes" id="UP000274429">
    <property type="component" value="Unassembled WGS sequence"/>
</dbReference>
<dbReference type="EMBL" id="UYWX01009869">
    <property type="protein sequence ID" value="VDM28024.1"/>
    <property type="molecule type" value="Genomic_DNA"/>
</dbReference>
<dbReference type="STRING" id="6205.A0A0R3WYX2"/>
<protein>
    <submittedName>
        <fullName evidence="3">Protein SNOWY COTYLEDON 3</fullName>
    </submittedName>
</protein>
<name>A0A0R3WYX2_HYDTA</name>
<accession>A0A0R3WYX2</accession>
<organism evidence="3">
    <name type="scientific">Hydatigena taeniaeformis</name>
    <name type="common">Feline tapeworm</name>
    <name type="synonym">Taenia taeniaeformis</name>
    <dbReference type="NCBI Taxonomy" id="6205"/>
    <lineage>
        <taxon>Eukaryota</taxon>
        <taxon>Metazoa</taxon>
        <taxon>Spiralia</taxon>
        <taxon>Lophotrochozoa</taxon>
        <taxon>Platyhelminthes</taxon>
        <taxon>Cestoda</taxon>
        <taxon>Eucestoda</taxon>
        <taxon>Cyclophyllidea</taxon>
        <taxon>Taeniidae</taxon>
        <taxon>Hydatigera</taxon>
    </lineage>
</organism>
<dbReference type="WBParaSite" id="TTAC_0000596201-mRNA-1">
    <property type="protein sequence ID" value="TTAC_0000596201-mRNA-1"/>
    <property type="gene ID" value="TTAC_0000596201"/>
</dbReference>
<dbReference type="AlphaFoldDB" id="A0A0R3WYX2"/>
<evidence type="ECO:0000313" key="2">
    <source>
        <dbReference type="Proteomes" id="UP000274429"/>
    </source>
</evidence>